<evidence type="ECO:0000256" key="1">
    <source>
        <dbReference type="ARBA" id="ARBA00004123"/>
    </source>
</evidence>
<dbReference type="GO" id="GO:0006355">
    <property type="term" value="P:regulation of DNA-templated transcription"/>
    <property type="evidence" value="ECO:0007669"/>
    <property type="project" value="UniProtKB-ARBA"/>
</dbReference>
<proteinExistence type="inferred from homology"/>
<evidence type="ECO:0000256" key="8">
    <source>
        <dbReference type="PROSITE-ProRule" id="PRU00024"/>
    </source>
</evidence>
<evidence type="ECO:0000256" key="6">
    <source>
        <dbReference type="ARBA" id="ARBA00022833"/>
    </source>
</evidence>
<evidence type="ECO:0000256" key="3">
    <source>
        <dbReference type="ARBA" id="ARBA00022723"/>
    </source>
</evidence>
<feature type="domain" description="CCT" evidence="12">
    <location>
        <begin position="402"/>
        <end position="444"/>
    </location>
</feature>
<evidence type="ECO:0000256" key="4">
    <source>
        <dbReference type="ARBA" id="ARBA00022737"/>
    </source>
</evidence>
<dbReference type="AlphaFoldDB" id="A0AAP0FV12"/>
<keyword evidence="14" id="KW-1185">Reference proteome</keyword>
<dbReference type="InterPro" id="IPR000315">
    <property type="entry name" value="Znf_B-box"/>
</dbReference>
<sequence>MGEESRRGRSPACDYCSEATAVIYCRADTARLCISCDRQVHAANALSRKHVRSQICENCGAAASTVRCAAEKLALCQDCDLDAHAASAEAGVGHTRAAIEGFSGSPTAVELATLWCLQLDSKDSGDELLYSDLPTFDSVFAELYVPCLPGGVVCGKRKQTLVQQLEEMAKRDSSSVTSIDMSPGTPQRSATDCVGRKEDCGGLQQLPFTSLLTMETSDCVDPKENDRAMEGRDLIWGGGSNDHASQIWDFNLGRSREPNESSSLLEAGRLGNCSGFMIKSYNELKGSSFANTEVLEGFYEKNCASSNEDISSANCIHHMPSQRLLSASNMLTKWKTNQGNSILNGPSSSTDNLPGIPSISSSHKSVLDSHNNDISFSDQPLVRNELVNSFKQVDSELMAEKRGNAMQRYKEKRKTRRYDKRIRYESRKARADIRKRVKGRFVKSAENGC</sequence>
<keyword evidence="5 8" id="KW-0863">Zinc-finger</keyword>
<keyword evidence="3" id="KW-0479">Metal-binding</keyword>
<name>A0AAP0FV12_9ASPA</name>
<accession>A0AAP0FV12</accession>
<dbReference type="PANTHER" id="PTHR31717">
    <property type="entry name" value="ZINC FINGER PROTEIN CONSTANS-LIKE 10"/>
    <property type="match status" value="1"/>
</dbReference>
<dbReference type="GO" id="GO:0005634">
    <property type="term" value="C:nucleus"/>
    <property type="evidence" value="ECO:0007669"/>
    <property type="project" value="UniProtKB-SubCell"/>
</dbReference>
<comment type="caution">
    <text evidence="13">The sequence shown here is derived from an EMBL/GenBank/DDBJ whole genome shotgun (WGS) entry which is preliminary data.</text>
</comment>
<dbReference type="PROSITE" id="PS51017">
    <property type="entry name" value="CCT"/>
    <property type="match status" value="1"/>
</dbReference>
<keyword evidence="6" id="KW-0862">Zinc</keyword>
<comment type="subcellular location">
    <subcellularLocation>
        <location evidence="1 9">Nucleus</location>
    </subcellularLocation>
</comment>
<keyword evidence="7 9" id="KW-0539">Nucleus</keyword>
<evidence type="ECO:0000259" key="11">
    <source>
        <dbReference type="PROSITE" id="PS50119"/>
    </source>
</evidence>
<evidence type="ECO:0000313" key="13">
    <source>
        <dbReference type="EMBL" id="KAK8916680.1"/>
    </source>
</evidence>
<protein>
    <submittedName>
        <fullName evidence="13">Zinc finger protein CONSTANS-LIKE 14</fullName>
    </submittedName>
</protein>
<comment type="similarity">
    <text evidence="2">Belongs to the CONSTANS family.</text>
</comment>
<feature type="domain" description="B box-type" evidence="11">
    <location>
        <begin position="8"/>
        <end position="55"/>
    </location>
</feature>
<gene>
    <name evidence="13" type="primary">COL14</name>
    <name evidence="13" type="ORF">KSP39_PZI023224</name>
</gene>
<evidence type="ECO:0000256" key="7">
    <source>
        <dbReference type="ARBA" id="ARBA00023242"/>
    </source>
</evidence>
<dbReference type="InterPro" id="IPR049808">
    <property type="entry name" value="CONSTANS-like_Bbox1"/>
</dbReference>
<evidence type="ECO:0000259" key="12">
    <source>
        <dbReference type="PROSITE" id="PS51017"/>
    </source>
</evidence>
<evidence type="ECO:0000256" key="2">
    <source>
        <dbReference type="ARBA" id="ARBA00010024"/>
    </source>
</evidence>
<feature type="region of interest" description="Disordered" evidence="10">
    <location>
        <begin position="172"/>
        <end position="193"/>
    </location>
</feature>
<dbReference type="InterPro" id="IPR010402">
    <property type="entry name" value="CCT_domain"/>
</dbReference>
<dbReference type="SMART" id="SM00336">
    <property type="entry name" value="BBOX"/>
    <property type="match status" value="2"/>
</dbReference>
<evidence type="ECO:0000313" key="14">
    <source>
        <dbReference type="Proteomes" id="UP001418222"/>
    </source>
</evidence>
<evidence type="ECO:0000256" key="9">
    <source>
        <dbReference type="PROSITE-ProRule" id="PRU00357"/>
    </source>
</evidence>
<dbReference type="Pfam" id="PF06203">
    <property type="entry name" value="CCT"/>
    <property type="match status" value="1"/>
</dbReference>
<dbReference type="EMBL" id="JBBWWQ010000020">
    <property type="protein sequence ID" value="KAK8916680.1"/>
    <property type="molecule type" value="Genomic_DNA"/>
</dbReference>
<feature type="domain" description="B box-type" evidence="11">
    <location>
        <begin position="51"/>
        <end position="99"/>
    </location>
</feature>
<reference evidence="13 14" key="1">
    <citation type="journal article" date="2022" name="Nat. Plants">
        <title>Genomes of leafy and leafless Platanthera orchids illuminate the evolution of mycoheterotrophy.</title>
        <authorList>
            <person name="Li M.H."/>
            <person name="Liu K.W."/>
            <person name="Li Z."/>
            <person name="Lu H.C."/>
            <person name="Ye Q.L."/>
            <person name="Zhang D."/>
            <person name="Wang J.Y."/>
            <person name="Li Y.F."/>
            <person name="Zhong Z.M."/>
            <person name="Liu X."/>
            <person name="Yu X."/>
            <person name="Liu D.K."/>
            <person name="Tu X.D."/>
            <person name="Liu B."/>
            <person name="Hao Y."/>
            <person name="Liao X.Y."/>
            <person name="Jiang Y.T."/>
            <person name="Sun W.H."/>
            <person name="Chen J."/>
            <person name="Chen Y.Q."/>
            <person name="Ai Y."/>
            <person name="Zhai J.W."/>
            <person name="Wu S.S."/>
            <person name="Zhou Z."/>
            <person name="Hsiao Y.Y."/>
            <person name="Wu W.L."/>
            <person name="Chen Y.Y."/>
            <person name="Lin Y.F."/>
            <person name="Hsu J.L."/>
            <person name="Li C.Y."/>
            <person name="Wang Z.W."/>
            <person name="Zhao X."/>
            <person name="Zhong W.Y."/>
            <person name="Ma X.K."/>
            <person name="Ma L."/>
            <person name="Huang J."/>
            <person name="Chen G.Z."/>
            <person name="Huang M.Z."/>
            <person name="Huang L."/>
            <person name="Peng D.H."/>
            <person name="Luo Y.B."/>
            <person name="Zou S.Q."/>
            <person name="Chen S.P."/>
            <person name="Lan S."/>
            <person name="Tsai W.C."/>
            <person name="Van de Peer Y."/>
            <person name="Liu Z.J."/>
        </authorList>
    </citation>
    <scope>NUCLEOTIDE SEQUENCE [LARGE SCALE GENOMIC DNA]</scope>
    <source>
        <strain evidence="13">Lor287</strain>
    </source>
</reference>
<dbReference type="CDD" id="cd19821">
    <property type="entry name" value="Bbox1_BBX-like"/>
    <property type="match status" value="1"/>
</dbReference>
<evidence type="ECO:0000256" key="10">
    <source>
        <dbReference type="SAM" id="MobiDB-lite"/>
    </source>
</evidence>
<organism evidence="13 14">
    <name type="scientific">Platanthera zijinensis</name>
    <dbReference type="NCBI Taxonomy" id="2320716"/>
    <lineage>
        <taxon>Eukaryota</taxon>
        <taxon>Viridiplantae</taxon>
        <taxon>Streptophyta</taxon>
        <taxon>Embryophyta</taxon>
        <taxon>Tracheophyta</taxon>
        <taxon>Spermatophyta</taxon>
        <taxon>Magnoliopsida</taxon>
        <taxon>Liliopsida</taxon>
        <taxon>Asparagales</taxon>
        <taxon>Orchidaceae</taxon>
        <taxon>Orchidoideae</taxon>
        <taxon>Orchideae</taxon>
        <taxon>Orchidinae</taxon>
        <taxon>Platanthera</taxon>
    </lineage>
</organism>
<dbReference type="Proteomes" id="UP001418222">
    <property type="component" value="Unassembled WGS sequence"/>
</dbReference>
<keyword evidence="4" id="KW-0677">Repeat</keyword>
<feature type="compositionally biased region" description="Polar residues" evidence="10">
    <location>
        <begin position="174"/>
        <end position="190"/>
    </location>
</feature>
<dbReference type="PROSITE" id="PS50119">
    <property type="entry name" value="ZF_BBOX"/>
    <property type="match status" value="2"/>
</dbReference>
<evidence type="ECO:0000256" key="5">
    <source>
        <dbReference type="ARBA" id="ARBA00022771"/>
    </source>
</evidence>
<dbReference type="PANTHER" id="PTHR31717:SF45">
    <property type="entry name" value="ZINC FINGER PROTEIN CONSTANS-LIKE 14-RELATED"/>
    <property type="match status" value="1"/>
</dbReference>
<dbReference type="GO" id="GO:0008270">
    <property type="term" value="F:zinc ion binding"/>
    <property type="evidence" value="ECO:0007669"/>
    <property type="project" value="UniProtKB-KW"/>
</dbReference>